<dbReference type="GO" id="GO:0019290">
    <property type="term" value="P:siderophore biosynthetic process"/>
    <property type="evidence" value="ECO:0007669"/>
    <property type="project" value="TreeGrafter"/>
</dbReference>
<dbReference type="PANTHER" id="PTHR38444">
    <property type="entry name" value="ENTEROBACTIN BIOSYNTHESIS PROTEIN YBDZ"/>
    <property type="match status" value="1"/>
</dbReference>
<dbReference type="KEGG" id="sfiy:F0344_15570"/>
<accession>A0A7G7BKJ9</accession>
<dbReference type="PANTHER" id="PTHR38444:SF1">
    <property type="entry name" value="ENTEROBACTIN BIOSYNTHESIS PROTEIN YBDZ"/>
    <property type="match status" value="1"/>
</dbReference>
<dbReference type="RefSeq" id="WP_185299366.1">
    <property type="nucleotide sequence ID" value="NZ_CP045702.1"/>
</dbReference>
<dbReference type="InterPro" id="IPR037407">
    <property type="entry name" value="MLP_fam"/>
</dbReference>
<organism evidence="2 3">
    <name type="scientific">Streptomyces finlayi</name>
    <dbReference type="NCBI Taxonomy" id="67296"/>
    <lineage>
        <taxon>Bacteria</taxon>
        <taxon>Bacillati</taxon>
        <taxon>Actinomycetota</taxon>
        <taxon>Actinomycetes</taxon>
        <taxon>Kitasatosporales</taxon>
        <taxon>Streptomycetaceae</taxon>
        <taxon>Streptomyces</taxon>
    </lineage>
</organism>
<dbReference type="AlphaFoldDB" id="A0A7G7BKJ9"/>
<dbReference type="GO" id="GO:0005829">
    <property type="term" value="C:cytosol"/>
    <property type="evidence" value="ECO:0007669"/>
    <property type="project" value="TreeGrafter"/>
</dbReference>
<dbReference type="Pfam" id="PF03621">
    <property type="entry name" value="MbtH"/>
    <property type="match status" value="1"/>
</dbReference>
<dbReference type="Gene3D" id="3.90.820.10">
    <property type="entry name" value="Structural Genomics, Unknown Function 30-nov-00 1gh9 Mol_id"/>
    <property type="match status" value="1"/>
</dbReference>
<sequence length="76" mass="8116">MDSTATNPFEDATGVYLVLRNTAGQYSLWPGFVDVPVGWHTDFGPGPRTACAEHIEKNWTDLGPVRPGAAAGELVS</sequence>
<dbReference type="InterPro" id="IPR005153">
    <property type="entry name" value="MbtH-like_dom"/>
</dbReference>
<dbReference type="EMBL" id="CP045702">
    <property type="protein sequence ID" value="QNE75864.1"/>
    <property type="molecule type" value="Genomic_DNA"/>
</dbReference>
<name>A0A7G7BKJ9_9ACTN</name>
<reference evidence="3" key="1">
    <citation type="submission" date="2019-10" db="EMBL/GenBank/DDBJ databases">
        <title>Antimicrobial potential of Antarctic Bacteria.</title>
        <authorList>
            <person name="Benaud N."/>
            <person name="Edwards R.J."/>
            <person name="Ferrari B.C."/>
        </authorList>
    </citation>
    <scope>NUCLEOTIDE SEQUENCE [LARGE SCALE GENOMIC DNA]</scope>
    <source>
        <strain evidence="3">NBSH44</strain>
    </source>
</reference>
<feature type="domain" description="MbtH-like" evidence="1">
    <location>
        <begin position="7"/>
        <end position="57"/>
    </location>
</feature>
<evidence type="ECO:0000313" key="3">
    <source>
        <dbReference type="Proteomes" id="UP000515307"/>
    </source>
</evidence>
<dbReference type="SMART" id="SM00923">
    <property type="entry name" value="MbtH"/>
    <property type="match status" value="1"/>
</dbReference>
<dbReference type="InterPro" id="IPR038020">
    <property type="entry name" value="MbtH-like_sf"/>
</dbReference>
<evidence type="ECO:0000313" key="2">
    <source>
        <dbReference type="EMBL" id="QNE75864.1"/>
    </source>
</evidence>
<keyword evidence="3" id="KW-1185">Reference proteome</keyword>
<proteinExistence type="predicted"/>
<protein>
    <submittedName>
        <fullName evidence="2">MbtH family NRPS accessory protein</fullName>
    </submittedName>
</protein>
<evidence type="ECO:0000259" key="1">
    <source>
        <dbReference type="SMART" id="SM00923"/>
    </source>
</evidence>
<gene>
    <name evidence="2" type="ORF">F0344_15570</name>
</gene>
<dbReference type="SUPFAM" id="SSF160582">
    <property type="entry name" value="MbtH-like"/>
    <property type="match status" value="1"/>
</dbReference>
<dbReference type="Proteomes" id="UP000515307">
    <property type="component" value="Chromosome"/>
</dbReference>